<comment type="caution">
    <text evidence="2">The sequence shown here is derived from an EMBL/GenBank/DDBJ whole genome shotgun (WGS) entry which is preliminary data.</text>
</comment>
<dbReference type="Proteomes" id="UP000437065">
    <property type="component" value="Unassembled WGS sequence"/>
</dbReference>
<name>A0A6B0SYV7_9EURY</name>
<organism evidence="2 3">
    <name type="scientific">Halobaculum saliterrae</name>
    <dbReference type="NCBI Taxonomy" id="2073113"/>
    <lineage>
        <taxon>Archaea</taxon>
        <taxon>Methanobacteriati</taxon>
        <taxon>Methanobacteriota</taxon>
        <taxon>Stenosarchaea group</taxon>
        <taxon>Halobacteria</taxon>
        <taxon>Halobacteriales</taxon>
        <taxon>Haloferacaceae</taxon>
        <taxon>Halobaculum</taxon>
    </lineage>
</organism>
<dbReference type="EMBL" id="WUUS01000005">
    <property type="protein sequence ID" value="MXR41522.1"/>
    <property type="molecule type" value="Genomic_DNA"/>
</dbReference>
<accession>A0A6B0SYV7</accession>
<feature type="transmembrane region" description="Helical" evidence="1">
    <location>
        <begin position="33"/>
        <end position="54"/>
    </location>
</feature>
<gene>
    <name evidence="2" type="ORF">GRX01_09250</name>
</gene>
<reference evidence="2 3" key="1">
    <citation type="submission" date="2019-12" db="EMBL/GenBank/DDBJ databases">
        <title>Isolation and characterization of three novel carbon monoxide-oxidizing members of Halobacteria from salione crusts and soils.</title>
        <authorList>
            <person name="Myers M.R."/>
            <person name="King G.M."/>
        </authorList>
    </citation>
    <scope>NUCLEOTIDE SEQUENCE [LARGE SCALE GENOMIC DNA]</scope>
    <source>
        <strain evidence="2 3">WSA2</strain>
    </source>
</reference>
<evidence type="ECO:0000313" key="3">
    <source>
        <dbReference type="Proteomes" id="UP000437065"/>
    </source>
</evidence>
<proteinExistence type="predicted"/>
<evidence type="ECO:0000313" key="2">
    <source>
        <dbReference type="EMBL" id="MXR41522.1"/>
    </source>
</evidence>
<dbReference type="AlphaFoldDB" id="A0A6B0SYV7"/>
<keyword evidence="1" id="KW-0812">Transmembrane</keyword>
<keyword evidence="3" id="KW-1185">Reference proteome</keyword>
<keyword evidence="1" id="KW-0472">Membrane</keyword>
<sequence>MNHLNSLLAVQLLALAVALVAEGLAFESLVALALTTFALALAAMFVEMTGALLIGTLRPTVPDMSPERHG</sequence>
<dbReference type="RefSeq" id="WP_159666095.1">
    <property type="nucleotide sequence ID" value="NZ_WUUS01000005.1"/>
</dbReference>
<evidence type="ECO:0000256" key="1">
    <source>
        <dbReference type="SAM" id="Phobius"/>
    </source>
</evidence>
<protein>
    <submittedName>
        <fullName evidence="2">Uncharacterized protein</fullName>
    </submittedName>
</protein>
<keyword evidence="1" id="KW-1133">Transmembrane helix</keyword>